<accession>A0ABW8F5I7</accession>
<dbReference type="EMBL" id="JBIUZV010000024">
    <property type="protein sequence ID" value="MFJ3048564.1"/>
    <property type="molecule type" value="Genomic_DNA"/>
</dbReference>
<comment type="caution">
    <text evidence="1">The sequence shown here is derived from an EMBL/GenBank/DDBJ whole genome shotgun (WGS) entry which is preliminary data.</text>
</comment>
<evidence type="ECO:0000313" key="1">
    <source>
        <dbReference type="EMBL" id="MFJ3048564.1"/>
    </source>
</evidence>
<dbReference type="RefSeq" id="WP_402703678.1">
    <property type="nucleotide sequence ID" value="NZ_JBIUZV010000024.1"/>
</dbReference>
<gene>
    <name evidence="1" type="ORF">ACIPEN_22245</name>
</gene>
<reference evidence="1 2" key="1">
    <citation type="submission" date="2024-10" db="EMBL/GenBank/DDBJ databases">
        <title>The Natural Products Discovery Center: Release of the First 8490 Sequenced Strains for Exploring Actinobacteria Biosynthetic Diversity.</title>
        <authorList>
            <person name="Kalkreuter E."/>
            <person name="Kautsar S.A."/>
            <person name="Yang D."/>
            <person name="Bader C.D."/>
            <person name="Teijaro C.N."/>
            <person name="Fluegel L."/>
            <person name="Davis C.M."/>
            <person name="Simpson J.R."/>
            <person name="Lauterbach L."/>
            <person name="Steele A.D."/>
            <person name="Gui C."/>
            <person name="Meng S."/>
            <person name="Li G."/>
            <person name="Viehrig K."/>
            <person name="Ye F."/>
            <person name="Su P."/>
            <person name="Kiefer A.F."/>
            <person name="Nichols A."/>
            <person name="Cepeda A.J."/>
            <person name="Yan W."/>
            <person name="Fan B."/>
            <person name="Jiang Y."/>
            <person name="Adhikari A."/>
            <person name="Zheng C.-J."/>
            <person name="Schuster L."/>
            <person name="Cowan T.M."/>
            <person name="Smanski M.J."/>
            <person name="Chevrette M.G."/>
            <person name="De Carvalho L.P.S."/>
            <person name="Shen B."/>
        </authorList>
    </citation>
    <scope>NUCLEOTIDE SEQUENCE [LARGE SCALE GENOMIC DNA]</scope>
    <source>
        <strain evidence="1 2">NPDC087045</strain>
    </source>
</reference>
<evidence type="ECO:0000313" key="2">
    <source>
        <dbReference type="Proteomes" id="UP001617427"/>
    </source>
</evidence>
<proteinExistence type="predicted"/>
<keyword evidence="2" id="KW-1185">Reference proteome</keyword>
<protein>
    <submittedName>
        <fullName evidence="1">Uncharacterized protein</fullName>
    </submittedName>
</protein>
<sequence>MWVPPKNDGVIMDAIKAQNSGHLQKAAAKFRDAANQYRNPAEKEELRRAADRLDRIRLSD</sequence>
<name>A0ABW8F5I7_9BURK</name>
<organism evidence="1 2">
    <name type="scientific">Herbaspirillum chlorophenolicum</name>
    <dbReference type="NCBI Taxonomy" id="211589"/>
    <lineage>
        <taxon>Bacteria</taxon>
        <taxon>Pseudomonadati</taxon>
        <taxon>Pseudomonadota</taxon>
        <taxon>Betaproteobacteria</taxon>
        <taxon>Burkholderiales</taxon>
        <taxon>Oxalobacteraceae</taxon>
        <taxon>Herbaspirillum</taxon>
    </lineage>
</organism>
<dbReference type="Proteomes" id="UP001617427">
    <property type="component" value="Unassembled WGS sequence"/>
</dbReference>